<dbReference type="RefSeq" id="WP_129241555.1">
    <property type="nucleotide sequence ID" value="NZ_UFQC01000013.1"/>
</dbReference>
<accession>A0A446CJM8</accession>
<gene>
    <name evidence="2" type="ORF">AVE30378_02859</name>
</gene>
<organism evidence="2 3">
    <name type="scientific">Achromobacter veterisilvae</name>
    <dbReference type="NCBI Taxonomy" id="2069367"/>
    <lineage>
        <taxon>Bacteria</taxon>
        <taxon>Pseudomonadati</taxon>
        <taxon>Pseudomonadota</taxon>
        <taxon>Betaproteobacteria</taxon>
        <taxon>Burkholderiales</taxon>
        <taxon>Alcaligenaceae</taxon>
        <taxon>Achromobacter</taxon>
    </lineage>
</organism>
<dbReference type="OrthoDB" id="8911471at2"/>
<dbReference type="Pfam" id="PF10670">
    <property type="entry name" value="DUF4198"/>
    <property type="match status" value="1"/>
</dbReference>
<keyword evidence="1" id="KW-0732">Signal</keyword>
<name>A0A446CJM8_9BURK</name>
<feature type="chain" id="PRO_5019051852" description="Cobalt ABC transporter substrate-binding protein" evidence="1">
    <location>
        <begin position="21"/>
        <end position="242"/>
    </location>
</feature>
<feature type="signal peptide" evidence="1">
    <location>
        <begin position="1"/>
        <end position="20"/>
    </location>
</feature>
<reference evidence="2 3" key="1">
    <citation type="submission" date="2018-07" db="EMBL/GenBank/DDBJ databases">
        <authorList>
            <person name="Peeters C."/>
        </authorList>
    </citation>
    <scope>NUCLEOTIDE SEQUENCE [LARGE SCALE GENOMIC DNA]</scope>
    <source>
        <strain evidence="2 3">LMG 30378</strain>
    </source>
</reference>
<dbReference type="Proteomes" id="UP000289465">
    <property type="component" value="Unassembled WGS sequence"/>
</dbReference>
<sequence>MKKILTLIAATLGLAATAQAHQAWLEQADGKAAVLRFGEFAENLRETSPGLLDHFGKPAATLISAKGESPLTVTKAANGFVLSAGAGQGQSIAVEDAVFPLRTFKQGDKEITSWVWPAARYVTSFAAQQPKLALDVVPTGAAGEFQVLLKGQPLPKAKVAVAVQSGWGKEAHSDEQGKVRFDLPWKGQYVIEASHIDRNPGERAGASGTEKYDGINYVTTLSFVKADGAAPFPAGPAAAPAK</sequence>
<dbReference type="EMBL" id="UFQC01000013">
    <property type="protein sequence ID" value="SSW67975.1"/>
    <property type="molecule type" value="Genomic_DNA"/>
</dbReference>
<protein>
    <recommendedName>
        <fullName evidence="4">Cobalt ABC transporter substrate-binding protein</fullName>
    </recommendedName>
</protein>
<evidence type="ECO:0000313" key="2">
    <source>
        <dbReference type="EMBL" id="SSW67975.1"/>
    </source>
</evidence>
<dbReference type="AlphaFoldDB" id="A0A446CJM8"/>
<proteinExistence type="predicted"/>
<dbReference type="InterPro" id="IPR019613">
    <property type="entry name" value="DUF4198"/>
</dbReference>
<evidence type="ECO:0008006" key="4">
    <source>
        <dbReference type="Google" id="ProtNLM"/>
    </source>
</evidence>
<evidence type="ECO:0000313" key="3">
    <source>
        <dbReference type="Proteomes" id="UP000289465"/>
    </source>
</evidence>
<evidence type="ECO:0000256" key="1">
    <source>
        <dbReference type="SAM" id="SignalP"/>
    </source>
</evidence>